<feature type="transmembrane region" description="Helical" evidence="8">
    <location>
        <begin position="209"/>
        <end position="229"/>
    </location>
</feature>
<protein>
    <submittedName>
        <fullName evidence="10">Phosphate ABC transporter permease PstA</fullName>
    </submittedName>
</protein>
<dbReference type="Proteomes" id="UP000500857">
    <property type="component" value="Chromosome"/>
</dbReference>
<name>A0A6H1TRT7_9CYAN</name>
<sequence length="672" mass="72473">MEFDPSSLPEESRPSWRGNLQSSQKIEAIVRVVLSVVAAIPIAILVAIVAILLYETTLFFQEISPWRFFTDTEWTPLFPSRQVGIVAIASATLLVSGIALLVAIPIGLPIAIYLAEYANDRLRFAIKPILEALSGIPTVVYGYFALLVVTPLLQRAIPQLSAFSALSAGIVTGITVVPIVSSLSEDAIRSVPQSLREGGYALGLTKIEAIWTIVLPVAFPGIMASFTLAASRVLGETTIAAIAAGQTPQLTLNPLVPVLTMTSFIIQVSLGTVSFDSLAFHTIFTVGMVLFLLTLSLNSFGHWLVRRHQQRMSEGVVPSDGIVQSFPKLPEPSSDRQADEDVGGSTLTRLSVGGAPLFLSSSPHATRRVDDWFPSPPVDRFRTRLSFRKGLNYLFQAISVGAIAATLLVLALLMFDALNRGLTHLNVDFLTGLPSRKPQEAGIYPALMGTLWLWGLTVVFAFPIGIGTAIFLEEYCPDNWLNQVIEINIANLSAVPSIIYGLLGLELFVRLLEPMTGGASILSAAMTLSVVILPMSIVATRAALRSVPNSLYEGGYAIGMTRTQVLWHIVLPAAFPGMVTALLLSSARAIGATSPLIAVGALPFVSFAPSLSWQGLYSRFTALPFQIFNWVSRPQQGFHDKAAAASAILVGLLLLLNVVGVYLRDRSRQKQE</sequence>
<evidence type="ECO:0000313" key="11">
    <source>
        <dbReference type="Proteomes" id="UP000500857"/>
    </source>
</evidence>
<evidence type="ECO:0000259" key="9">
    <source>
        <dbReference type="PROSITE" id="PS50928"/>
    </source>
</evidence>
<accession>A0A6H1TRT7</accession>
<gene>
    <name evidence="10" type="primary">pstA</name>
    <name evidence="10" type="ORF">HCG48_00875</name>
</gene>
<feature type="transmembrane region" description="Helical" evidence="8">
    <location>
        <begin position="644"/>
        <end position="663"/>
    </location>
</feature>
<evidence type="ECO:0000256" key="7">
    <source>
        <dbReference type="ARBA" id="ARBA00023136"/>
    </source>
</evidence>
<dbReference type="PANTHER" id="PTHR43470:SF5">
    <property type="entry name" value="PHOSPHATE TRANSPORT SYSTEM PERMEASE PROTEIN PSTA"/>
    <property type="match status" value="1"/>
</dbReference>
<feature type="domain" description="ABC transmembrane type-1" evidence="9">
    <location>
        <begin position="89"/>
        <end position="301"/>
    </location>
</feature>
<feature type="transmembrane region" description="Helical" evidence="8">
    <location>
        <begin position="484"/>
        <end position="509"/>
    </location>
</feature>
<dbReference type="CDD" id="cd06261">
    <property type="entry name" value="TM_PBP2"/>
    <property type="match status" value="2"/>
</dbReference>
<dbReference type="KEGG" id="oxy:HCG48_00875"/>
<keyword evidence="5 8" id="KW-0812">Transmembrane</keyword>
<dbReference type="PROSITE" id="PS50928">
    <property type="entry name" value="ABC_TM1"/>
    <property type="match status" value="2"/>
</dbReference>
<dbReference type="InterPro" id="IPR011864">
    <property type="entry name" value="Phosphate_PstC"/>
</dbReference>
<feature type="transmembrane region" description="Helical" evidence="8">
    <location>
        <begin position="565"/>
        <end position="584"/>
    </location>
</feature>
<evidence type="ECO:0000313" key="10">
    <source>
        <dbReference type="EMBL" id="QIZ69318.1"/>
    </source>
</evidence>
<proteinExistence type="inferred from homology"/>
<dbReference type="Pfam" id="PF00528">
    <property type="entry name" value="BPD_transp_1"/>
    <property type="match status" value="2"/>
</dbReference>
<feature type="domain" description="ABC transmembrane type-1" evidence="9">
    <location>
        <begin position="447"/>
        <end position="660"/>
    </location>
</feature>
<organism evidence="10 11">
    <name type="scientific">Oxynema aestuarii AP17</name>
    <dbReference type="NCBI Taxonomy" id="2064643"/>
    <lineage>
        <taxon>Bacteria</taxon>
        <taxon>Bacillati</taxon>
        <taxon>Cyanobacteriota</taxon>
        <taxon>Cyanophyceae</taxon>
        <taxon>Oscillatoriophycideae</taxon>
        <taxon>Oscillatoriales</taxon>
        <taxon>Oscillatoriaceae</taxon>
        <taxon>Oxynema</taxon>
        <taxon>Oxynema aestuarii</taxon>
    </lineage>
</organism>
<dbReference type="Gene3D" id="1.10.3720.10">
    <property type="entry name" value="MetI-like"/>
    <property type="match status" value="2"/>
</dbReference>
<reference evidence="10 11" key="1">
    <citation type="submission" date="2020-04" db="EMBL/GenBank/DDBJ databases">
        <authorList>
            <person name="Basu S."/>
            <person name="Maruthanayagam V."/>
            <person name="Chakraborty S."/>
            <person name="Pramanik A."/>
            <person name="Mukherjee J."/>
            <person name="Brink B."/>
        </authorList>
    </citation>
    <scope>NUCLEOTIDE SEQUENCE [LARGE SCALE GENOMIC DNA]</scope>
    <source>
        <strain evidence="10 11">AP17</strain>
    </source>
</reference>
<feature type="transmembrane region" description="Helical" evidence="8">
    <location>
        <begin position="282"/>
        <end position="305"/>
    </location>
</feature>
<feature type="transmembrane region" description="Helical" evidence="8">
    <location>
        <begin position="160"/>
        <end position="180"/>
    </location>
</feature>
<comment type="subcellular location">
    <subcellularLocation>
        <location evidence="1">Cell membrane</location>
        <topology evidence="1">Multi-pass membrane protein</topology>
    </subcellularLocation>
</comment>
<comment type="similarity">
    <text evidence="2">Belongs to the binding-protein-dependent transport system permease family. CysTW subfamily.</text>
</comment>
<evidence type="ECO:0000256" key="4">
    <source>
        <dbReference type="ARBA" id="ARBA00022475"/>
    </source>
</evidence>
<keyword evidence="7 8" id="KW-0472">Membrane</keyword>
<dbReference type="RefSeq" id="WP_168567475.1">
    <property type="nucleotide sequence ID" value="NZ_CP051167.1"/>
</dbReference>
<evidence type="ECO:0000256" key="8">
    <source>
        <dbReference type="SAM" id="Phobius"/>
    </source>
</evidence>
<dbReference type="InterPro" id="IPR000515">
    <property type="entry name" value="MetI-like"/>
</dbReference>
<dbReference type="SUPFAM" id="SSF161098">
    <property type="entry name" value="MetI-like"/>
    <property type="match status" value="2"/>
</dbReference>
<dbReference type="NCBIfam" id="TIGR00974">
    <property type="entry name" value="3a0107s02c"/>
    <property type="match status" value="1"/>
</dbReference>
<evidence type="ECO:0000256" key="3">
    <source>
        <dbReference type="ARBA" id="ARBA00022448"/>
    </source>
</evidence>
<dbReference type="GO" id="GO:0035435">
    <property type="term" value="P:phosphate ion transmembrane transport"/>
    <property type="evidence" value="ECO:0007669"/>
    <property type="project" value="InterPro"/>
</dbReference>
<feature type="transmembrane region" description="Helical" evidence="8">
    <location>
        <begin position="250"/>
        <end position="270"/>
    </location>
</feature>
<dbReference type="PANTHER" id="PTHR43470">
    <property type="entry name" value="PHOSPHATE TRANSPORT SYSTEM PERMEASE PROTEIN PSTA-RELATED"/>
    <property type="match status" value="1"/>
</dbReference>
<keyword evidence="4" id="KW-1003">Cell membrane</keyword>
<feature type="transmembrane region" description="Helical" evidence="8">
    <location>
        <begin position="521"/>
        <end position="544"/>
    </location>
</feature>
<evidence type="ECO:0000256" key="5">
    <source>
        <dbReference type="ARBA" id="ARBA00022692"/>
    </source>
</evidence>
<keyword evidence="3" id="KW-0813">Transport</keyword>
<dbReference type="GO" id="GO:0005886">
    <property type="term" value="C:plasma membrane"/>
    <property type="evidence" value="ECO:0007669"/>
    <property type="project" value="UniProtKB-SubCell"/>
</dbReference>
<dbReference type="GO" id="GO:0005315">
    <property type="term" value="F:phosphate transmembrane transporter activity"/>
    <property type="evidence" value="ECO:0007669"/>
    <property type="project" value="InterPro"/>
</dbReference>
<evidence type="ECO:0000256" key="1">
    <source>
        <dbReference type="ARBA" id="ARBA00004651"/>
    </source>
</evidence>
<feature type="transmembrane region" description="Helical" evidence="8">
    <location>
        <begin position="85"/>
        <end position="112"/>
    </location>
</feature>
<evidence type="ECO:0000256" key="6">
    <source>
        <dbReference type="ARBA" id="ARBA00022989"/>
    </source>
</evidence>
<dbReference type="InterPro" id="IPR005672">
    <property type="entry name" value="Phosphate_PstA"/>
</dbReference>
<keyword evidence="11" id="KW-1185">Reference proteome</keyword>
<dbReference type="NCBIfam" id="TIGR02138">
    <property type="entry name" value="phosphate_pstC"/>
    <property type="match status" value="1"/>
</dbReference>
<feature type="transmembrane region" description="Helical" evidence="8">
    <location>
        <begin position="132"/>
        <end position="153"/>
    </location>
</feature>
<feature type="transmembrane region" description="Helical" evidence="8">
    <location>
        <begin position="390"/>
        <end position="415"/>
    </location>
</feature>
<dbReference type="AlphaFoldDB" id="A0A6H1TRT7"/>
<dbReference type="EMBL" id="CP051167">
    <property type="protein sequence ID" value="QIZ69318.1"/>
    <property type="molecule type" value="Genomic_DNA"/>
</dbReference>
<feature type="transmembrane region" description="Helical" evidence="8">
    <location>
        <begin position="451"/>
        <end position="472"/>
    </location>
</feature>
<feature type="transmembrane region" description="Helical" evidence="8">
    <location>
        <begin position="28"/>
        <end position="54"/>
    </location>
</feature>
<evidence type="ECO:0000256" key="2">
    <source>
        <dbReference type="ARBA" id="ARBA00007069"/>
    </source>
</evidence>
<keyword evidence="6 8" id="KW-1133">Transmembrane helix</keyword>
<dbReference type="InterPro" id="IPR035906">
    <property type="entry name" value="MetI-like_sf"/>
</dbReference>